<protein>
    <submittedName>
        <fullName evidence="1">Uncharacterized protein</fullName>
    </submittedName>
</protein>
<dbReference type="EMBL" id="GL732558">
    <property type="protein sequence ID" value="EFX78216.1"/>
    <property type="molecule type" value="Genomic_DNA"/>
</dbReference>
<keyword evidence="2" id="KW-1185">Reference proteome</keyword>
<dbReference type="PhylomeDB" id="E9GQ59"/>
<proteinExistence type="predicted"/>
<dbReference type="KEGG" id="dpx:DAPPUDRAFT_320749"/>
<gene>
    <name evidence="1" type="ORF">DAPPUDRAFT_320749</name>
</gene>
<organism evidence="1 2">
    <name type="scientific">Daphnia pulex</name>
    <name type="common">Water flea</name>
    <dbReference type="NCBI Taxonomy" id="6669"/>
    <lineage>
        <taxon>Eukaryota</taxon>
        <taxon>Metazoa</taxon>
        <taxon>Ecdysozoa</taxon>
        <taxon>Arthropoda</taxon>
        <taxon>Crustacea</taxon>
        <taxon>Branchiopoda</taxon>
        <taxon>Diplostraca</taxon>
        <taxon>Cladocera</taxon>
        <taxon>Anomopoda</taxon>
        <taxon>Daphniidae</taxon>
        <taxon>Daphnia</taxon>
    </lineage>
</organism>
<dbReference type="Proteomes" id="UP000000305">
    <property type="component" value="Unassembled WGS sequence"/>
</dbReference>
<dbReference type="HOGENOM" id="CLU_809543_0_0_1"/>
<dbReference type="OrthoDB" id="10374458at2759"/>
<name>E9GQ59_DAPPU</name>
<sequence>MKLAYIQYHVKQLTLLGLYQFLCRKGLASLTNMNIDLQKVLKLIKKKNLANPSGFFYRPLAPIEVEKAISVRNDTDHLNLNNIDLTWQSNLPAYILLCQSVNQSGVAADIQRIINRMMTGFLDGIVQFSFSFGPHFSHEKAFGLSQIVYGVLLRYLAKAIWQFLRLKLGITSLTIDLYANLKFIKNKVKTNPDFLAPGGSSRSDANLLNIVYDTRMDNAHGGFIRGSSDYRPQLESVVEILDLINKHDDALEVQDIIDRLVRLETDGALVTNENFKFMEP</sequence>
<accession>E9GQ59</accession>
<reference evidence="1 2" key="1">
    <citation type="journal article" date="2011" name="Science">
        <title>The ecoresponsive genome of Daphnia pulex.</title>
        <authorList>
            <person name="Colbourne J.K."/>
            <person name="Pfrender M.E."/>
            <person name="Gilbert D."/>
            <person name="Thomas W.K."/>
            <person name="Tucker A."/>
            <person name="Oakley T.H."/>
            <person name="Tokishita S."/>
            <person name="Aerts A."/>
            <person name="Arnold G.J."/>
            <person name="Basu M.K."/>
            <person name="Bauer D.J."/>
            <person name="Caceres C.E."/>
            <person name="Carmel L."/>
            <person name="Casola C."/>
            <person name="Choi J.H."/>
            <person name="Detter J.C."/>
            <person name="Dong Q."/>
            <person name="Dusheyko S."/>
            <person name="Eads B.D."/>
            <person name="Frohlich T."/>
            <person name="Geiler-Samerotte K.A."/>
            <person name="Gerlach D."/>
            <person name="Hatcher P."/>
            <person name="Jogdeo S."/>
            <person name="Krijgsveld J."/>
            <person name="Kriventseva E.V."/>
            <person name="Kultz D."/>
            <person name="Laforsch C."/>
            <person name="Lindquist E."/>
            <person name="Lopez J."/>
            <person name="Manak J.R."/>
            <person name="Muller J."/>
            <person name="Pangilinan J."/>
            <person name="Patwardhan R.P."/>
            <person name="Pitluck S."/>
            <person name="Pritham E.J."/>
            <person name="Rechtsteiner A."/>
            <person name="Rho M."/>
            <person name="Rogozin I.B."/>
            <person name="Sakarya O."/>
            <person name="Salamov A."/>
            <person name="Schaack S."/>
            <person name="Shapiro H."/>
            <person name="Shiga Y."/>
            <person name="Skalitzky C."/>
            <person name="Smith Z."/>
            <person name="Souvorov A."/>
            <person name="Sung W."/>
            <person name="Tang Z."/>
            <person name="Tsuchiya D."/>
            <person name="Tu H."/>
            <person name="Vos H."/>
            <person name="Wang M."/>
            <person name="Wolf Y.I."/>
            <person name="Yamagata H."/>
            <person name="Yamada T."/>
            <person name="Ye Y."/>
            <person name="Shaw J.R."/>
            <person name="Andrews J."/>
            <person name="Crease T.J."/>
            <person name="Tang H."/>
            <person name="Lucas S.M."/>
            <person name="Robertson H.M."/>
            <person name="Bork P."/>
            <person name="Koonin E.V."/>
            <person name="Zdobnov E.M."/>
            <person name="Grigoriev I.V."/>
            <person name="Lynch M."/>
            <person name="Boore J.L."/>
        </authorList>
    </citation>
    <scope>NUCLEOTIDE SEQUENCE [LARGE SCALE GENOMIC DNA]</scope>
</reference>
<dbReference type="InParanoid" id="E9GQ59"/>
<evidence type="ECO:0000313" key="2">
    <source>
        <dbReference type="Proteomes" id="UP000000305"/>
    </source>
</evidence>
<dbReference type="AlphaFoldDB" id="E9GQ59"/>
<evidence type="ECO:0000313" key="1">
    <source>
        <dbReference type="EMBL" id="EFX78216.1"/>
    </source>
</evidence>